<accession>A0A146KJX1</accession>
<dbReference type="EMBL" id="GDID01000178">
    <property type="protein sequence ID" value="JAP96428.1"/>
    <property type="molecule type" value="Transcribed_RNA"/>
</dbReference>
<evidence type="ECO:0000313" key="1">
    <source>
        <dbReference type="EMBL" id="JAP96428.1"/>
    </source>
</evidence>
<dbReference type="InterPro" id="IPR032675">
    <property type="entry name" value="LRR_dom_sf"/>
</dbReference>
<dbReference type="InterPro" id="IPR026906">
    <property type="entry name" value="LRR_5"/>
</dbReference>
<dbReference type="Gene3D" id="3.80.10.10">
    <property type="entry name" value="Ribonuclease Inhibitor"/>
    <property type="match status" value="1"/>
</dbReference>
<dbReference type="Pfam" id="PF13306">
    <property type="entry name" value="LRR_5"/>
    <property type="match status" value="1"/>
</dbReference>
<name>A0A146KJX1_9EUKA</name>
<dbReference type="AlphaFoldDB" id="A0A146KJX1"/>
<sequence length="157" mass="18137">LRIKVEDSDKAVNKLVLTGQQVIIFKNLKQVKKQELYEFSQIRIINAPVLESIEQEGMYWCFSMIYLLAPRLQSIGETSMCSNRCIKSIVLNIKYLSQWAFVHCTGLLFVQMNQVEVIKEHCFRNCSSLQTAIFHSATIIENQAFYECASLAYMEIP</sequence>
<protein>
    <submittedName>
        <fullName evidence="1">Leucine rich repeats-containing protein</fullName>
    </submittedName>
</protein>
<feature type="non-terminal residue" evidence="1">
    <location>
        <position position="1"/>
    </location>
</feature>
<reference evidence="1" key="1">
    <citation type="submission" date="2015-07" db="EMBL/GenBank/DDBJ databases">
        <title>Adaptation to a free-living lifestyle via gene acquisitions in the diplomonad Trepomonas sp. PC1.</title>
        <authorList>
            <person name="Xu F."/>
            <person name="Jerlstrom-Hultqvist J."/>
            <person name="Kolisko M."/>
            <person name="Simpson A.G.B."/>
            <person name="Roger A.J."/>
            <person name="Svard S.G."/>
            <person name="Andersson J.O."/>
        </authorList>
    </citation>
    <scope>NUCLEOTIDE SEQUENCE</scope>
    <source>
        <strain evidence="1">PC1</strain>
    </source>
</reference>
<dbReference type="SUPFAM" id="SSF52058">
    <property type="entry name" value="L domain-like"/>
    <property type="match status" value="1"/>
</dbReference>
<gene>
    <name evidence="1" type="ORF">TPC1_10247</name>
</gene>
<proteinExistence type="predicted"/>
<organism evidence="1">
    <name type="scientific">Trepomonas sp. PC1</name>
    <dbReference type="NCBI Taxonomy" id="1076344"/>
    <lineage>
        <taxon>Eukaryota</taxon>
        <taxon>Metamonada</taxon>
        <taxon>Diplomonadida</taxon>
        <taxon>Hexamitidae</taxon>
        <taxon>Hexamitinae</taxon>
        <taxon>Trepomonas</taxon>
    </lineage>
</organism>
<feature type="non-terminal residue" evidence="1">
    <location>
        <position position="157"/>
    </location>
</feature>